<dbReference type="GO" id="GO:0016020">
    <property type="term" value="C:membrane"/>
    <property type="evidence" value="ECO:0007669"/>
    <property type="project" value="UniProtKB-SubCell"/>
</dbReference>
<feature type="transmembrane region" description="Helical" evidence="6">
    <location>
        <begin position="402"/>
        <end position="423"/>
    </location>
</feature>
<keyword evidence="5 6" id="KW-0472">Membrane</keyword>
<evidence type="ECO:0000256" key="4">
    <source>
        <dbReference type="ARBA" id="ARBA00022989"/>
    </source>
</evidence>
<dbReference type="InParanoid" id="A0A1Y1UB02"/>
<feature type="transmembrane region" description="Helical" evidence="6">
    <location>
        <begin position="369"/>
        <end position="390"/>
    </location>
</feature>
<evidence type="ECO:0000313" key="8">
    <source>
        <dbReference type="EMBL" id="ORX34255.1"/>
    </source>
</evidence>
<evidence type="ECO:0000256" key="5">
    <source>
        <dbReference type="ARBA" id="ARBA00023136"/>
    </source>
</evidence>
<dbReference type="InterPro" id="IPR005828">
    <property type="entry name" value="MFS_sugar_transport-like"/>
</dbReference>
<dbReference type="RefSeq" id="XP_021868533.1">
    <property type="nucleotide sequence ID" value="XM_022018909.1"/>
</dbReference>
<comment type="similarity">
    <text evidence="2">Belongs to the major facilitator superfamily. Sugar transporter (TC 2.A.1.1) family.</text>
</comment>
<comment type="subcellular location">
    <subcellularLocation>
        <location evidence="1">Membrane</location>
        <topology evidence="1">Multi-pass membrane protein</topology>
    </subcellularLocation>
</comment>
<dbReference type="EMBL" id="NBSH01000015">
    <property type="protein sequence ID" value="ORX34255.1"/>
    <property type="molecule type" value="Genomic_DNA"/>
</dbReference>
<dbReference type="Pfam" id="PF00083">
    <property type="entry name" value="Sugar_tr"/>
    <property type="match status" value="1"/>
</dbReference>
<dbReference type="GeneID" id="33560718"/>
<feature type="transmembrane region" description="Helical" evidence="6">
    <location>
        <begin position="340"/>
        <end position="363"/>
    </location>
</feature>
<dbReference type="PANTHER" id="PTHR48022">
    <property type="entry name" value="PLASTIDIC GLUCOSE TRANSPORTER 4"/>
    <property type="match status" value="1"/>
</dbReference>
<keyword evidence="9" id="KW-1185">Reference proteome</keyword>
<keyword evidence="3 6" id="KW-0812">Transmembrane</keyword>
<evidence type="ECO:0000313" key="9">
    <source>
        <dbReference type="Proteomes" id="UP000193218"/>
    </source>
</evidence>
<name>A0A1Y1UB02_9TREE</name>
<feature type="transmembrane region" description="Helical" evidence="6">
    <location>
        <begin position="201"/>
        <end position="220"/>
    </location>
</feature>
<evidence type="ECO:0000256" key="3">
    <source>
        <dbReference type="ARBA" id="ARBA00022692"/>
    </source>
</evidence>
<reference evidence="8 9" key="1">
    <citation type="submission" date="2017-03" db="EMBL/GenBank/DDBJ databases">
        <title>Widespread Adenine N6-methylation of Active Genes in Fungi.</title>
        <authorList>
            <consortium name="DOE Joint Genome Institute"/>
            <person name="Mondo S.J."/>
            <person name="Dannebaum R.O."/>
            <person name="Kuo R.C."/>
            <person name="Louie K.B."/>
            <person name="Bewick A.J."/>
            <person name="Labutti K."/>
            <person name="Haridas S."/>
            <person name="Kuo A."/>
            <person name="Salamov A."/>
            <person name="Ahrendt S.R."/>
            <person name="Lau R."/>
            <person name="Bowen B.P."/>
            <person name="Lipzen A."/>
            <person name="Sullivan W."/>
            <person name="Andreopoulos W.B."/>
            <person name="Clum A."/>
            <person name="Lindquist E."/>
            <person name="Daum C."/>
            <person name="Northen T.R."/>
            <person name="Ramamoorthy G."/>
            <person name="Schmitz R.J."/>
            <person name="Gryganskyi A."/>
            <person name="Culley D."/>
            <person name="Magnuson J."/>
            <person name="James T.Y."/>
            <person name="O'Malley M.A."/>
            <person name="Stajich J.E."/>
            <person name="Spatafora J.W."/>
            <person name="Visel A."/>
            <person name="Grigoriev I.V."/>
        </authorList>
    </citation>
    <scope>NUCLEOTIDE SEQUENCE [LARGE SCALE GENOMIC DNA]</scope>
    <source>
        <strain evidence="8 9">NRRL Y-17943</strain>
    </source>
</reference>
<feature type="transmembrane region" description="Helical" evidence="6">
    <location>
        <begin position="136"/>
        <end position="158"/>
    </location>
</feature>
<feature type="transmembrane region" description="Helical" evidence="6">
    <location>
        <begin position="62"/>
        <end position="86"/>
    </location>
</feature>
<feature type="transmembrane region" description="Helical" evidence="6">
    <location>
        <begin position="458"/>
        <end position="476"/>
    </location>
</feature>
<gene>
    <name evidence="8" type="ORF">BD324DRAFT_664886</name>
</gene>
<proteinExistence type="inferred from homology"/>
<dbReference type="PANTHER" id="PTHR48022:SF57">
    <property type="entry name" value="MALTOSE TRANSPORTER, PUTATIVE (AFU_ORTHOLOGUE AFUA_4G00150)-RELATED"/>
    <property type="match status" value="1"/>
</dbReference>
<dbReference type="Gene3D" id="1.20.1250.20">
    <property type="entry name" value="MFS general substrate transporter like domains"/>
    <property type="match status" value="1"/>
</dbReference>
<dbReference type="InterPro" id="IPR036259">
    <property type="entry name" value="MFS_trans_sf"/>
</dbReference>
<organism evidence="8 9">
    <name type="scientific">Kockovaella imperatae</name>
    <dbReference type="NCBI Taxonomy" id="4999"/>
    <lineage>
        <taxon>Eukaryota</taxon>
        <taxon>Fungi</taxon>
        <taxon>Dikarya</taxon>
        <taxon>Basidiomycota</taxon>
        <taxon>Agaricomycotina</taxon>
        <taxon>Tremellomycetes</taxon>
        <taxon>Tremellales</taxon>
        <taxon>Cuniculitremaceae</taxon>
        <taxon>Kockovaella</taxon>
    </lineage>
</organism>
<dbReference type="InterPro" id="IPR020846">
    <property type="entry name" value="MFS_dom"/>
</dbReference>
<dbReference type="SUPFAM" id="SSF103473">
    <property type="entry name" value="MFS general substrate transporter"/>
    <property type="match status" value="1"/>
</dbReference>
<dbReference type="Proteomes" id="UP000193218">
    <property type="component" value="Unassembled WGS sequence"/>
</dbReference>
<evidence type="ECO:0000256" key="6">
    <source>
        <dbReference type="SAM" id="Phobius"/>
    </source>
</evidence>
<dbReference type="PROSITE" id="PS00217">
    <property type="entry name" value="SUGAR_TRANSPORT_2"/>
    <property type="match status" value="1"/>
</dbReference>
<evidence type="ECO:0000259" key="7">
    <source>
        <dbReference type="PROSITE" id="PS50850"/>
    </source>
</evidence>
<dbReference type="GO" id="GO:0005351">
    <property type="term" value="F:carbohydrate:proton symporter activity"/>
    <property type="evidence" value="ECO:0007669"/>
    <property type="project" value="TreeGrafter"/>
</dbReference>
<dbReference type="FunFam" id="1.20.1250.20:FF:000078">
    <property type="entry name" value="MFS maltose transporter, putative"/>
    <property type="match status" value="1"/>
</dbReference>
<dbReference type="InterPro" id="IPR005829">
    <property type="entry name" value="Sugar_transporter_CS"/>
</dbReference>
<dbReference type="OrthoDB" id="6612291at2759"/>
<dbReference type="InterPro" id="IPR050360">
    <property type="entry name" value="MFS_Sugar_Transporters"/>
</dbReference>
<feature type="domain" description="Major facilitator superfamily (MFS) profile" evidence="7">
    <location>
        <begin position="57"/>
        <end position="480"/>
    </location>
</feature>
<dbReference type="PROSITE" id="PS50850">
    <property type="entry name" value="MFS"/>
    <property type="match status" value="1"/>
</dbReference>
<accession>A0A1Y1UB02</accession>
<evidence type="ECO:0000256" key="1">
    <source>
        <dbReference type="ARBA" id="ARBA00004141"/>
    </source>
</evidence>
<evidence type="ECO:0000256" key="2">
    <source>
        <dbReference type="ARBA" id="ARBA00010992"/>
    </source>
</evidence>
<dbReference type="AlphaFoldDB" id="A0A1Y1UB02"/>
<keyword evidence="4 6" id="KW-1133">Transmembrane helix</keyword>
<protein>
    <submittedName>
        <fullName evidence="8">Maltose porter</fullName>
    </submittedName>
</protein>
<sequence length="511" mass="56074">MGVVSEVKHEVQQKPFATTAQIENGIHSDAEKSNLRAEAMEAENAEYSMTVLQAVKAYPMACLWAVLMSSTIIMESIGNFVALPAFKQQYGIIDPATGNHVIATKWQSALQVSGQLGALIGVFIAGPLTSRVGYRWATIIGLMVLNGMIAVSYTAHSLPQFFAGQILEGLPWGIFIANAPAYCSEIVPLRLRAPATQMLQMFWAIGSIIVQAVSFVYQDYPDRRAYSFPTPLAIAMFLAPESPWWLVRHGKYDQAVKSVNRLGRKSRLNAVDTVAMMRRVVSMEATTKKPNYPELFKGTDLRRTLIVCGVYAAQNLTGNLIANQAVYFFQQSGVGERLSFALGLITSGLQTVAVISSWVLTTYFGRRPIYLWGSAFNLVMLLSLGIAASVPRTHASTLAQASLGLITSVAFTVAAAPASWAIIGETSAIRLRPLTTGIGRATYYIVEIPCIFLGGKCGYVWGGTALICLVVAYFQLPEMKGRSYREIDILFKRRVPARKWRQTELSINDDQ</sequence>
<comment type="caution">
    <text evidence="8">The sequence shown here is derived from an EMBL/GenBank/DDBJ whole genome shotgun (WGS) entry which is preliminary data.</text>
</comment>